<comment type="caution">
    <text evidence="1">The sequence shown here is derived from an EMBL/GenBank/DDBJ whole genome shotgun (WGS) entry which is preliminary data.</text>
</comment>
<evidence type="ECO:0000313" key="2">
    <source>
        <dbReference type="Proteomes" id="UP000796880"/>
    </source>
</evidence>
<sequence>MKSVSQTRDWLVRPESCEAAYYEKNQIAWEKVACILEVISISTTEDSCFTNKFIKITIAFLGYRLGRKVELTEKEISRAYKAKALELHRTRGRTIRMPIPTSKSSNRPYDILKDEKARKLFDYLLKVKKEQLRGQSERDAKRRKRWSLTSRERAALVQKLERRKGENCKES</sequence>
<name>A0A8K0HS55_9ROSA</name>
<organism evidence="1 2">
    <name type="scientific">Rhamnella rubrinervis</name>
    <dbReference type="NCBI Taxonomy" id="2594499"/>
    <lineage>
        <taxon>Eukaryota</taxon>
        <taxon>Viridiplantae</taxon>
        <taxon>Streptophyta</taxon>
        <taxon>Embryophyta</taxon>
        <taxon>Tracheophyta</taxon>
        <taxon>Spermatophyta</taxon>
        <taxon>Magnoliopsida</taxon>
        <taxon>eudicotyledons</taxon>
        <taxon>Gunneridae</taxon>
        <taxon>Pentapetalae</taxon>
        <taxon>rosids</taxon>
        <taxon>fabids</taxon>
        <taxon>Rosales</taxon>
        <taxon>Rhamnaceae</taxon>
        <taxon>rhamnoid group</taxon>
        <taxon>Rhamneae</taxon>
        <taxon>Rhamnella</taxon>
    </lineage>
</organism>
<dbReference type="PANTHER" id="PTHR45098">
    <property type="entry name" value="DNAJ DOMAIN CONTAINING PROTEIN, EXPRESSED"/>
    <property type="match status" value="1"/>
</dbReference>
<gene>
    <name evidence="1" type="ORF">FNV43_RR01207</name>
</gene>
<proteinExistence type="predicted"/>
<keyword evidence="2" id="KW-1185">Reference proteome</keyword>
<dbReference type="EMBL" id="VOIH02000001">
    <property type="protein sequence ID" value="KAF3456554.1"/>
    <property type="molecule type" value="Genomic_DNA"/>
</dbReference>
<dbReference type="Proteomes" id="UP000796880">
    <property type="component" value="Unassembled WGS sequence"/>
</dbReference>
<dbReference type="AlphaFoldDB" id="A0A8K0HS55"/>
<reference evidence="1" key="1">
    <citation type="submission" date="2020-03" db="EMBL/GenBank/DDBJ databases">
        <title>A high-quality chromosome-level genome assembly of a woody plant with both climbing and erect habits, Rhamnella rubrinervis.</title>
        <authorList>
            <person name="Lu Z."/>
            <person name="Yang Y."/>
            <person name="Zhu X."/>
            <person name="Sun Y."/>
        </authorList>
    </citation>
    <scope>NUCLEOTIDE SEQUENCE</scope>
    <source>
        <strain evidence="1">BYM</strain>
        <tissue evidence="1">Leaf</tissue>
    </source>
</reference>
<evidence type="ECO:0000313" key="1">
    <source>
        <dbReference type="EMBL" id="KAF3456554.1"/>
    </source>
</evidence>
<protein>
    <submittedName>
        <fullName evidence="1">Uncharacterized protein</fullName>
    </submittedName>
</protein>
<dbReference type="InterPro" id="IPR036869">
    <property type="entry name" value="J_dom_sf"/>
</dbReference>
<dbReference type="PANTHER" id="PTHR45098:SF1">
    <property type="entry name" value="DNAJ DOMAIN CONTAINING PROTEIN, EXPRESSED"/>
    <property type="match status" value="1"/>
</dbReference>
<dbReference type="SUPFAM" id="SSF46565">
    <property type="entry name" value="Chaperone J-domain"/>
    <property type="match status" value="1"/>
</dbReference>
<accession>A0A8K0HS55</accession>